<dbReference type="GO" id="GO:0009159">
    <property type="term" value="P:deoxyribonucleoside monophosphate catabolic process"/>
    <property type="evidence" value="ECO:0007669"/>
    <property type="project" value="UniProtKB-ARBA"/>
</dbReference>
<comment type="similarity">
    <text evidence="6">Belongs to the HDDC2 family.</text>
</comment>
<dbReference type="EC" id="3.1.3.89" evidence="8"/>
<dbReference type="InterPro" id="IPR039356">
    <property type="entry name" value="YfbR/HDDC2"/>
</dbReference>
<dbReference type="OrthoDB" id="10254258at2759"/>
<accession>A0A6A6BWU9</accession>
<dbReference type="InterPro" id="IPR006674">
    <property type="entry name" value="HD_domain"/>
</dbReference>
<evidence type="ECO:0000256" key="1">
    <source>
        <dbReference type="ARBA" id="ARBA00001638"/>
    </source>
</evidence>
<evidence type="ECO:0000256" key="13">
    <source>
        <dbReference type="SAM" id="MobiDB-lite"/>
    </source>
</evidence>
<dbReference type="RefSeq" id="XP_033659319.1">
    <property type="nucleotide sequence ID" value="XM_033819265.1"/>
</dbReference>
<evidence type="ECO:0000256" key="11">
    <source>
        <dbReference type="ARBA" id="ARBA00022842"/>
    </source>
</evidence>
<gene>
    <name evidence="15" type="ORF">M409DRAFT_71653</name>
</gene>
<evidence type="ECO:0000256" key="2">
    <source>
        <dbReference type="ARBA" id="ARBA00001936"/>
    </source>
</evidence>
<comment type="cofactor">
    <cofactor evidence="3">
        <name>Co(2+)</name>
        <dbReference type="ChEBI" id="CHEBI:48828"/>
    </cofactor>
</comment>
<feature type="region of interest" description="Disordered" evidence="13">
    <location>
        <begin position="1"/>
        <end position="28"/>
    </location>
</feature>
<reference evidence="15" key="1">
    <citation type="journal article" date="2020" name="Stud. Mycol.">
        <title>101 Dothideomycetes genomes: a test case for predicting lifestyles and emergence of pathogens.</title>
        <authorList>
            <person name="Haridas S."/>
            <person name="Albert R."/>
            <person name="Binder M."/>
            <person name="Bloem J."/>
            <person name="Labutti K."/>
            <person name="Salamov A."/>
            <person name="Andreopoulos B."/>
            <person name="Baker S."/>
            <person name="Barry K."/>
            <person name="Bills G."/>
            <person name="Bluhm B."/>
            <person name="Cannon C."/>
            <person name="Castanera R."/>
            <person name="Culley D."/>
            <person name="Daum C."/>
            <person name="Ezra D."/>
            <person name="Gonzalez J."/>
            <person name="Henrissat B."/>
            <person name="Kuo A."/>
            <person name="Liang C."/>
            <person name="Lipzen A."/>
            <person name="Lutzoni F."/>
            <person name="Magnuson J."/>
            <person name="Mondo S."/>
            <person name="Nolan M."/>
            <person name="Ohm R."/>
            <person name="Pangilinan J."/>
            <person name="Park H.-J."/>
            <person name="Ramirez L."/>
            <person name="Alfaro M."/>
            <person name="Sun H."/>
            <person name="Tritt A."/>
            <person name="Yoshinaga Y."/>
            <person name="Zwiers L.-H."/>
            <person name="Turgeon B."/>
            <person name="Goodwin S."/>
            <person name="Spatafora J."/>
            <person name="Crous P."/>
            <person name="Grigoriev I."/>
        </authorList>
    </citation>
    <scope>NUCLEOTIDE SEQUENCE</scope>
    <source>
        <strain evidence="15">ATCC 36951</strain>
    </source>
</reference>
<dbReference type="EMBL" id="ML993669">
    <property type="protein sequence ID" value="KAF2158430.1"/>
    <property type="molecule type" value="Genomic_DNA"/>
</dbReference>
<keyword evidence="9" id="KW-0479">Metal-binding</keyword>
<comment type="function">
    <text evidence="5">Catalyzes the dephosphorylation of the nucleoside 5'-monophosphates deoxyadenosine monophosphate (dAMP), deoxycytidine monophosphate (dCMP), deoxyguanosine monophosphate (dGMP) and deoxythymidine monophosphate (dTMP).</text>
</comment>
<dbReference type="GO" id="GO:0046872">
    <property type="term" value="F:metal ion binding"/>
    <property type="evidence" value="ECO:0007669"/>
    <property type="project" value="UniProtKB-KW"/>
</dbReference>
<comment type="cofactor">
    <cofactor evidence="2">
        <name>Mn(2+)</name>
        <dbReference type="ChEBI" id="CHEBI:29035"/>
    </cofactor>
</comment>
<dbReference type="Pfam" id="PF13023">
    <property type="entry name" value="HD_3"/>
    <property type="match status" value="1"/>
</dbReference>
<evidence type="ECO:0000256" key="9">
    <source>
        <dbReference type="ARBA" id="ARBA00022723"/>
    </source>
</evidence>
<evidence type="ECO:0000256" key="8">
    <source>
        <dbReference type="ARBA" id="ARBA00012964"/>
    </source>
</evidence>
<comment type="cofactor">
    <cofactor evidence="4">
        <name>Mg(2+)</name>
        <dbReference type="ChEBI" id="CHEBI:18420"/>
    </cofactor>
</comment>
<evidence type="ECO:0000259" key="14">
    <source>
        <dbReference type="SMART" id="SM00471"/>
    </source>
</evidence>
<feature type="compositionally biased region" description="Polar residues" evidence="13">
    <location>
        <begin position="1"/>
        <end position="26"/>
    </location>
</feature>
<evidence type="ECO:0000256" key="6">
    <source>
        <dbReference type="ARBA" id="ARBA00009999"/>
    </source>
</evidence>
<dbReference type="GO" id="GO:0005737">
    <property type="term" value="C:cytoplasm"/>
    <property type="evidence" value="ECO:0007669"/>
    <property type="project" value="TreeGrafter"/>
</dbReference>
<keyword evidence="10" id="KW-0378">Hydrolase</keyword>
<dbReference type="GeneID" id="54572537"/>
<evidence type="ECO:0000256" key="3">
    <source>
        <dbReference type="ARBA" id="ARBA00001941"/>
    </source>
</evidence>
<dbReference type="Gene3D" id="1.10.3210.10">
    <property type="entry name" value="Hypothetical protein af1432"/>
    <property type="match status" value="1"/>
</dbReference>
<sequence length="285" mass="31863">MAPEAVQTNETPKPTSGLLTPSQADNHWTPETVLSTLPERPQTDSTSPLPFFHLLERLKTTKREGWRRFDIHHGESIADHMYRMSIITMLCPPSLAPRINLPRCTMMALVHDMAELLVGDITPVDGVTKSEKSRREAETMDYLTKSSLGNVAGGAAGANIRELWQEYEDSETLESHFVHDVDKMELLLQMIEYERQHEGKVDLGEFSRVAKRIVLPEVQQWASEVLAERQAFWAEKTGKQPSGVWDISEEMKLKQDEYYGNGVDATVNGNGNVAATGSEGIANGQ</sequence>
<dbReference type="AlphaFoldDB" id="A0A6A6BWU9"/>
<dbReference type="Proteomes" id="UP000799537">
    <property type="component" value="Unassembled WGS sequence"/>
</dbReference>
<protein>
    <recommendedName>
        <fullName evidence="8">5'-deoxynucleotidase</fullName>
        <ecNumber evidence="8">3.1.3.89</ecNumber>
    </recommendedName>
</protein>
<dbReference type="PANTHER" id="PTHR11845">
    <property type="entry name" value="5'-DEOXYNUCLEOTIDASE HDDC2"/>
    <property type="match status" value="1"/>
</dbReference>
<name>A0A6A6BWU9_ZASCE</name>
<evidence type="ECO:0000256" key="12">
    <source>
        <dbReference type="ARBA" id="ARBA00023285"/>
    </source>
</evidence>
<dbReference type="SMART" id="SM00471">
    <property type="entry name" value="HDc"/>
    <property type="match status" value="1"/>
</dbReference>
<keyword evidence="12" id="KW-0170">Cobalt</keyword>
<evidence type="ECO:0000313" key="15">
    <source>
        <dbReference type="EMBL" id="KAF2158430.1"/>
    </source>
</evidence>
<dbReference type="PANTHER" id="PTHR11845:SF13">
    <property type="entry name" value="5'-DEOXYNUCLEOTIDASE HDDC2"/>
    <property type="match status" value="1"/>
</dbReference>
<evidence type="ECO:0000256" key="5">
    <source>
        <dbReference type="ARBA" id="ARBA00004074"/>
    </source>
</evidence>
<dbReference type="SUPFAM" id="SSF109604">
    <property type="entry name" value="HD-domain/PDEase-like"/>
    <property type="match status" value="1"/>
</dbReference>
<keyword evidence="16" id="KW-1185">Reference proteome</keyword>
<feature type="domain" description="HD/PDEase" evidence="14">
    <location>
        <begin position="73"/>
        <end position="196"/>
    </location>
</feature>
<evidence type="ECO:0000256" key="10">
    <source>
        <dbReference type="ARBA" id="ARBA00022801"/>
    </source>
</evidence>
<evidence type="ECO:0000256" key="7">
    <source>
        <dbReference type="ARBA" id="ARBA00011738"/>
    </source>
</evidence>
<keyword evidence="11" id="KW-0460">Magnesium</keyword>
<evidence type="ECO:0000313" key="16">
    <source>
        <dbReference type="Proteomes" id="UP000799537"/>
    </source>
</evidence>
<evidence type="ECO:0000256" key="4">
    <source>
        <dbReference type="ARBA" id="ARBA00001946"/>
    </source>
</evidence>
<proteinExistence type="inferred from homology"/>
<dbReference type="FunFam" id="1.10.3210.10:FF:000011">
    <property type="entry name" value="HD domain-containing protein 2"/>
    <property type="match status" value="1"/>
</dbReference>
<dbReference type="GO" id="GO:0002953">
    <property type="term" value="F:5'-deoxynucleotidase activity"/>
    <property type="evidence" value="ECO:0007669"/>
    <property type="project" value="UniProtKB-EC"/>
</dbReference>
<comment type="catalytic activity">
    <reaction evidence="1">
        <text>a 2'-deoxyribonucleoside 5'-phosphate + H2O = a 2'-deoxyribonucleoside + phosphate</text>
        <dbReference type="Rhea" id="RHEA:36167"/>
        <dbReference type="ChEBI" id="CHEBI:15377"/>
        <dbReference type="ChEBI" id="CHEBI:18274"/>
        <dbReference type="ChEBI" id="CHEBI:43474"/>
        <dbReference type="ChEBI" id="CHEBI:65317"/>
        <dbReference type="EC" id="3.1.3.89"/>
    </reaction>
</comment>
<comment type="subunit">
    <text evidence="7">Homodimer.</text>
</comment>
<organism evidence="15 16">
    <name type="scientific">Zasmidium cellare ATCC 36951</name>
    <dbReference type="NCBI Taxonomy" id="1080233"/>
    <lineage>
        <taxon>Eukaryota</taxon>
        <taxon>Fungi</taxon>
        <taxon>Dikarya</taxon>
        <taxon>Ascomycota</taxon>
        <taxon>Pezizomycotina</taxon>
        <taxon>Dothideomycetes</taxon>
        <taxon>Dothideomycetidae</taxon>
        <taxon>Mycosphaerellales</taxon>
        <taxon>Mycosphaerellaceae</taxon>
        <taxon>Zasmidium</taxon>
    </lineage>
</organism>
<dbReference type="InterPro" id="IPR003607">
    <property type="entry name" value="HD/PDEase_dom"/>
</dbReference>